<comment type="caution">
    <text evidence="1">The sequence shown here is derived from an EMBL/GenBank/DDBJ whole genome shotgun (WGS) entry which is preliminary data.</text>
</comment>
<keyword evidence="2" id="KW-1185">Reference proteome</keyword>
<evidence type="ECO:0000313" key="2">
    <source>
        <dbReference type="Proteomes" id="UP001186974"/>
    </source>
</evidence>
<gene>
    <name evidence="1" type="ORF">LTS18_002000</name>
</gene>
<sequence>MNIIRLPNLSHTEIVKTLKDTETMLAKLQHAVLAGDLPVEWAKMIKNDHRKMPEAIRFIEEMEKVAQDADAVALAAFNKLVESASRTNLCMGKTMQLITKKAVARAAAAFEFRCGITQALIPFVNQRRSRRNIVAGDIKQLPPQDPSETAHNHPLGEWLTVSIQEYLISTTPRVEAVKLIRNFRSHPAIVRLVSDLFYKNGLIEDENSTMAQPTAQTTAIANTF</sequence>
<organism evidence="1 2">
    <name type="scientific">Coniosporium uncinatum</name>
    <dbReference type="NCBI Taxonomy" id="93489"/>
    <lineage>
        <taxon>Eukaryota</taxon>
        <taxon>Fungi</taxon>
        <taxon>Dikarya</taxon>
        <taxon>Ascomycota</taxon>
        <taxon>Pezizomycotina</taxon>
        <taxon>Dothideomycetes</taxon>
        <taxon>Dothideomycetes incertae sedis</taxon>
        <taxon>Coniosporium</taxon>
    </lineage>
</organism>
<dbReference type="EMBL" id="JAWDJW010000060">
    <property type="protein sequence ID" value="KAK3081811.1"/>
    <property type="molecule type" value="Genomic_DNA"/>
</dbReference>
<proteinExistence type="predicted"/>
<reference evidence="1" key="1">
    <citation type="submission" date="2024-09" db="EMBL/GenBank/DDBJ databases">
        <title>Black Yeasts Isolated from many extreme environments.</title>
        <authorList>
            <person name="Coleine C."/>
            <person name="Stajich J.E."/>
            <person name="Selbmann L."/>
        </authorList>
    </citation>
    <scope>NUCLEOTIDE SEQUENCE</scope>
    <source>
        <strain evidence="1">CCFEE 5737</strain>
    </source>
</reference>
<dbReference type="Proteomes" id="UP001186974">
    <property type="component" value="Unassembled WGS sequence"/>
</dbReference>
<name>A0ACC3DYJ1_9PEZI</name>
<protein>
    <submittedName>
        <fullName evidence="1">Uncharacterized protein</fullName>
    </submittedName>
</protein>
<accession>A0ACC3DYJ1</accession>
<evidence type="ECO:0000313" key="1">
    <source>
        <dbReference type="EMBL" id="KAK3081811.1"/>
    </source>
</evidence>